<gene>
    <name evidence="2" type="ORF">NDU88_005826</name>
</gene>
<feature type="chain" id="PRO_5043955990" description="Secreted protein" evidence="1">
    <location>
        <begin position="29"/>
        <end position="90"/>
    </location>
</feature>
<keyword evidence="1" id="KW-0732">Signal</keyword>
<organism evidence="2 3">
    <name type="scientific">Pleurodeles waltl</name>
    <name type="common">Iberian ribbed newt</name>
    <dbReference type="NCBI Taxonomy" id="8319"/>
    <lineage>
        <taxon>Eukaryota</taxon>
        <taxon>Metazoa</taxon>
        <taxon>Chordata</taxon>
        <taxon>Craniata</taxon>
        <taxon>Vertebrata</taxon>
        <taxon>Euteleostomi</taxon>
        <taxon>Amphibia</taxon>
        <taxon>Batrachia</taxon>
        <taxon>Caudata</taxon>
        <taxon>Salamandroidea</taxon>
        <taxon>Salamandridae</taxon>
        <taxon>Pleurodelinae</taxon>
        <taxon>Pleurodeles</taxon>
    </lineage>
</organism>
<accession>A0AAV7SMT9</accession>
<name>A0AAV7SMT9_PLEWA</name>
<sequence length="90" mass="9661">MWAAGVGGLRRAVRALVVLVRTVHLVRPAVWQEAAVSGNTPARCSGEGADQDALTRVENHLSSPCPFLLPLSVARTPRPNRASKRTRPSP</sequence>
<evidence type="ECO:0000313" key="2">
    <source>
        <dbReference type="EMBL" id="KAJ1165398.1"/>
    </source>
</evidence>
<keyword evidence="3" id="KW-1185">Reference proteome</keyword>
<comment type="caution">
    <text evidence="2">The sequence shown here is derived from an EMBL/GenBank/DDBJ whole genome shotgun (WGS) entry which is preliminary data.</text>
</comment>
<dbReference type="Proteomes" id="UP001066276">
    <property type="component" value="Chromosome 4_2"/>
</dbReference>
<protein>
    <recommendedName>
        <fullName evidence="4">Secreted protein</fullName>
    </recommendedName>
</protein>
<evidence type="ECO:0000313" key="3">
    <source>
        <dbReference type="Proteomes" id="UP001066276"/>
    </source>
</evidence>
<feature type="signal peptide" evidence="1">
    <location>
        <begin position="1"/>
        <end position="28"/>
    </location>
</feature>
<evidence type="ECO:0008006" key="4">
    <source>
        <dbReference type="Google" id="ProtNLM"/>
    </source>
</evidence>
<dbReference type="AlphaFoldDB" id="A0AAV7SMT9"/>
<reference evidence="2" key="1">
    <citation type="journal article" date="2022" name="bioRxiv">
        <title>Sequencing and chromosome-scale assembly of the giantPleurodeles waltlgenome.</title>
        <authorList>
            <person name="Brown T."/>
            <person name="Elewa A."/>
            <person name="Iarovenko S."/>
            <person name="Subramanian E."/>
            <person name="Araus A.J."/>
            <person name="Petzold A."/>
            <person name="Susuki M."/>
            <person name="Suzuki K.-i.T."/>
            <person name="Hayashi T."/>
            <person name="Toyoda A."/>
            <person name="Oliveira C."/>
            <person name="Osipova E."/>
            <person name="Leigh N.D."/>
            <person name="Simon A."/>
            <person name="Yun M.H."/>
        </authorList>
    </citation>
    <scope>NUCLEOTIDE SEQUENCE</scope>
    <source>
        <strain evidence="2">20211129_DDA</strain>
        <tissue evidence="2">Liver</tissue>
    </source>
</reference>
<evidence type="ECO:0000256" key="1">
    <source>
        <dbReference type="SAM" id="SignalP"/>
    </source>
</evidence>
<proteinExistence type="predicted"/>
<dbReference type="EMBL" id="JANPWB010000008">
    <property type="protein sequence ID" value="KAJ1165398.1"/>
    <property type="molecule type" value="Genomic_DNA"/>
</dbReference>